<proteinExistence type="predicted"/>
<dbReference type="AlphaFoldDB" id="A0AA35S8R8"/>
<accession>A0AA35S8R8</accession>
<keyword evidence="2" id="KW-1185">Reference proteome</keyword>
<gene>
    <name evidence="1" type="ORF">GBAR_LOCUS14286</name>
</gene>
<sequence length="344" mass="38389">MRIKDDRLSECSYLVTRMQWTEEETFISAHLSVATVVPDSPGTALLLGDEVSANATQNCYAQFLSYSTSCLVNYESSLILHCPNTATNSSSHGEWWKQNPTTEGHRELCYDRNCTLYKPLHNEDNCRLLLSDVRQEVLTSMSLFGYAFHANGDYSLLFLHPPSIVCDPEFCTVTNPANMSSTTHNQVWDEDIRSLDTLQWSSTESSDDDKVPVTRRKTSTYEYETLTLQTTGDGLALQLSHQSQLVTKPPLYKRETRHVNAHHPHPAVDSSTLWSASPQTPASTMLNITTHTAPALMSREIFDSSHGIPIVPSLDVDRSETGCSGSPSLICHTSEETYVKYTGN</sequence>
<protein>
    <submittedName>
        <fullName evidence="1">Uncharacterized protein</fullName>
    </submittedName>
</protein>
<organism evidence="1 2">
    <name type="scientific">Geodia barretti</name>
    <name type="common">Barrett's horny sponge</name>
    <dbReference type="NCBI Taxonomy" id="519541"/>
    <lineage>
        <taxon>Eukaryota</taxon>
        <taxon>Metazoa</taxon>
        <taxon>Porifera</taxon>
        <taxon>Demospongiae</taxon>
        <taxon>Heteroscleromorpha</taxon>
        <taxon>Tetractinellida</taxon>
        <taxon>Astrophorina</taxon>
        <taxon>Geodiidae</taxon>
        <taxon>Geodia</taxon>
    </lineage>
</organism>
<evidence type="ECO:0000313" key="2">
    <source>
        <dbReference type="Proteomes" id="UP001174909"/>
    </source>
</evidence>
<evidence type="ECO:0000313" key="1">
    <source>
        <dbReference type="EMBL" id="CAI8024592.1"/>
    </source>
</evidence>
<comment type="caution">
    <text evidence="1">The sequence shown here is derived from an EMBL/GenBank/DDBJ whole genome shotgun (WGS) entry which is preliminary data.</text>
</comment>
<reference evidence="1" key="1">
    <citation type="submission" date="2023-03" db="EMBL/GenBank/DDBJ databases">
        <authorList>
            <person name="Steffen K."/>
            <person name="Cardenas P."/>
        </authorList>
    </citation>
    <scope>NUCLEOTIDE SEQUENCE</scope>
</reference>
<dbReference type="EMBL" id="CASHTH010002087">
    <property type="protein sequence ID" value="CAI8024592.1"/>
    <property type="molecule type" value="Genomic_DNA"/>
</dbReference>
<dbReference type="Proteomes" id="UP001174909">
    <property type="component" value="Unassembled WGS sequence"/>
</dbReference>
<name>A0AA35S8R8_GEOBA</name>